<feature type="chain" id="PRO_5020423884" evidence="2">
    <location>
        <begin position="19"/>
        <end position="493"/>
    </location>
</feature>
<proteinExistence type="predicted"/>
<dbReference type="Proteomes" id="UP000294498">
    <property type="component" value="Unassembled WGS sequence"/>
</dbReference>
<dbReference type="RefSeq" id="WP_133992050.1">
    <property type="nucleotide sequence ID" value="NZ_SODV01000001.1"/>
</dbReference>
<keyword evidence="2" id="KW-0732">Signal</keyword>
<gene>
    <name evidence="3" type="ORF">EDB95_1440</name>
</gene>
<dbReference type="AlphaFoldDB" id="A0A4R8DRF8"/>
<feature type="signal peptide" evidence="2">
    <location>
        <begin position="1"/>
        <end position="18"/>
    </location>
</feature>
<keyword evidence="4" id="KW-1185">Reference proteome</keyword>
<dbReference type="InterPro" id="IPR011990">
    <property type="entry name" value="TPR-like_helical_dom_sf"/>
</dbReference>
<sequence length="493" mass="56882">MRIYLTVLLIGLSFTLHAQKVFDFNAPCQEAYHDILCLKIDAGQRLIDAEKKAHPNNLIPYFLENYVDFLVLFINEDPAEYERRAPHKDERLALMTEGPENSPFYGFTRAIINFQWAAIEMKFGGNVSAGWAGRKSFLQIKDNEKEFPDFSPNQMIYGAMKTVLGAVPDGYKWFTNLLGMKGSVRDGMAMVGGFISKHDAWANLFKDEGIFYYTYLKFYILNQHDEVFRFIEDCHLDTVNNLLFAYMVANLALNDQRADVTEAILRARNTSPEYMATPVWDMEMGCARLCHQQKDANVYLERYLAAFKGRFYVKDIIQKLSWYYYLEGNMPMASHYRKEVLTRGSAHTEADKNALRDAQLGVWPNKLLLEARLLSDGGYHKEAFQVLQGKTTSDFPTDVEKLEFSYRLGRIYDDLGRQDDAIKAYLVAVKLGEHRQEYFASRAAWQIGYIYERRGNKNMAVAFYQKCIDMPDHEYKNSMDQRAKAGIARCNGS</sequence>
<evidence type="ECO:0000313" key="3">
    <source>
        <dbReference type="EMBL" id="TDX00416.1"/>
    </source>
</evidence>
<evidence type="ECO:0000256" key="1">
    <source>
        <dbReference type="PROSITE-ProRule" id="PRU00339"/>
    </source>
</evidence>
<evidence type="ECO:0000256" key="2">
    <source>
        <dbReference type="SAM" id="SignalP"/>
    </source>
</evidence>
<dbReference type="PROSITE" id="PS50005">
    <property type="entry name" value="TPR"/>
    <property type="match status" value="1"/>
</dbReference>
<dbReference type="Pfam" id="PF13181">
    <property type="entry name" value="TPR_8"/>
    <property type="match status" value="2"/>
</dbReference>
<name>A0A4R8DRF8_9BACT</name>
<dbReference type="OrthoDB" id="1466726at2"/>
<feature type="repeat" description="TPR" evidence="1">
    <location>
        <begin position="402"/>
        <end position="435"/>
    </location>
</feature>
<organism evidence="3 4">
    <name type="scientific">Dinghuibacter silviterrae</name>
    <dbReference type="NCBI Taxonomy" id="1539049"/>
    <lineage>
        <taxon>Bacteria</taxon>
        <taxon>Pseudomonadati</taxon>
        <taxon>Bacteroidota</taxon>
        <taxon>Chitinophagia</taxon>
        <taxon>Chitinophagales</taxon>
        <taxon>Chitinophagaceae</taxon>
        <taxon>Dinghuibacter</taxon>
    </lineage>
</organism>
<dbReference type="Gene3D" id="1.25.40.10">
    <property type="entry name" value="Tetratricopeptide repeat domain"/>
    <property type="match status" value="1"/>
</dbReference>
<protein>
    <submittedName>
        <fullName evidence="3">Tetratricopeptide repeat protein</fullName>
    </submittedName>
</protein>
<keyword evidence="1" id="KW-0802">TPR repeat</keyword>
<reference evidence="3 4" key="1">
    <citation type="submission" date="2019-03" db="EMBL/GenBank/DDBJ databases">
        <title>Genomic Encyclopedia of Type Strains, Phase IV (KMG-IV): sequencing the most valuable type-strain genomes for metagenomic binning, comparative biology and taxonomic classification.</title>
        <authorList>
            <person name="Goeker M."/>
        </authorList>
    </citation>
    <scope>NUCLEOTIDE SEQUENCE [LARGE SCALE GENOMIC DNA]</scope>
    <source>
        <strain evidence="3 4">DSM 100059</strain>
    </source>
</reference>
<comment type="caution">
    <text evidence="3">The sequence shown here is derived from an EMBL/GenBank/DDBJ whole genome shotgun (WGS) entry which is preliminary data.</text>
</comment>
<dbReference type="SUPFAM" id="SSF48452">
    <property type="entry name" value="TPR-like"/>
    <property type="match status" value="1"/>
</dbReference>
<dbReference type="SMART" id="SM00028">
    <property type="entry name" value="TPR"/>
    <property type="match status" value="2"/>
</dbReference>
<accession>A0A4R8DRF8</accession>
<dbReference type="InterPro" id="IPR019734">
    <property type="entry name" value="TPR_rpt"/>
</dbReference>
<dbReference type="EMBL" id="SODV01000001">
    <property type="protein sequence ID" value="TDX00416.1"/>
    <property type="molecule type" value="Genomic_DNA"/>
</dbReference>
<evidence type="ECO:0000313" key="4">
    <source>
        <dbReference type="Proteomes" id="UP000294498"/>
    </source>
</evidence>